<dbReference type="OrthoDB" id="19623at2759"/>
<dbReference type="InterPro" id="IPR049337">
    <property type="entry name" value="TOR1A_C"/>
</dbReference>
<feature type="domain" description="Torsin-1A C-terminal" evidence="11">
    <location>
        <begin position="277"/>
        <end position="333"/>
    </location>
</feature>
<accession>A0A2B4SBU2</accession>
<evidence type="ECO:0000256" key="6">
    <source>
        <dbReference type="ARBA" id="ARBA00022840"/>
    </source>
</evidence>
<dbReference type="Gene3D" id="3.40.50.300">
    <property type="entry name" value="P-loop containing nucleotide triphosphate hydrolases"/>
    <property type="match status" value="1"/>
</dbReference>
<organism evidence="12 13">
    <name type="scientific">Stylophora pistillata</name>
    <name type="common">Smooth cauliflower coral</name>
    <dbReference type="NCBI Taxonomy" id="50429"/>
    <lineage>
        <taxon>Eukaryota</taxon>
        <taxon>Metazoa</taxon>
        <taxon>Cnidaria</taxon>
        <taxon>Anthozoa</taxon>
        <taxon>Hexacorallia</taxon>
        <taxon>Scleractinia</taxon>
        <taxon>Astrocoeniina</taxon>
        <taxon>Pocilloporidae</taxon>
        <taxon>Stylophora</taxon>
    </lineage>
</organism>
<dbReference type="PRINTS" id="PR00300">
    <property type="entry name" value="CLPPROTEASEA"/>
</dbReference>
<proteinExistence type="inferred from homology"/>
<evidence type="ECO:0000256" key="10">
    <source>
        <dbReference type="SAM" id="SignalP"/>
    </source>
</evidence>
<comment type="caution">
    <text evidence="12">The sequence shown here is derived from an EMBL/GenBank/DDBJ whole genome shotgun (WGS) entry which is preliminary data.</text>
</comment>
<feature type="chain" id="PRO_5013219521" description="Torsin" evidence="10">
    <location>
        <begin position="22"/>
        <end position="354"/>
    </location>
</feature>
<dbReference type="SUPFAM" id="SSF52540">
    <property type="entry name" value="P-loop containing nucleoside triphosphate hydrolases"/>
    <property type="match status" value="1"/>
</dbReference>
<evidence type="ECO:0000256" key="2">
    <source>
        <dbReference type="ARBA" id="ARBA00006235"/>
    </source>
</evidence>
<dbReference type="GO" id="GO:0016887">
    <property type="term" value="F:ATP hydrolysis activity"/>
    <property type="evidence" value="ECO:0007669"/>
    <property type="project" value="InterPro"/>
</dbReference>
<feature type="binding site" evidence="9">
    <location>
        <begin position="107"/>
        <end position="114"/>
    </location>
    <ligand>
        <name>ATP</name>
        <dbReference type="ChEBI" id="CHEBI:30616"/>
    </ligand>
</feature>
<dbReference type="EMBL" id="LSMT01000124">
    <property type="protein sequence ID" value="PFX26503.1"/>
    <property type="molecule type" value="Genomic_DNA"/>
</dbReference>
<evidence type="ECO:0000256" key="1">
    <source>
        <dbReference type="ARBA" id="ARBA00004319"/>
    </source>
</evidence>
<dbReference type="STRING" id="50429.A0A2B4SBU2"/>
<name>A0A2B4SBU2_STYPI</name>
<protein>
    <recommendedName>
        <fullName evidence="8">Torsin</fullName>
    </recommendedName>
</protein>
<dbReference type="PANTHER" id="PTHR10760">
    <property type="entry name" value="TORSIN"/>
    <property type="match status" value="1"/>
</dbReference>
<evidence type="ECO:0000256" key="9">
    <source>
        <dbReference type="PIRSR" id="PIRSR038079-1"/>
    </source>
</evidence>
<dbReference type="FunFam" id="3.40.50.300:FF:002276">
    <property type="entry name" value="Torsin, putative"/>
    <property type="match status" value="1"/>
</dbReference>
<evidence type="ECO:0000259" key="11">
    <source>
        <dbReference type="Pfam" id="PF21376"/>
    </source>
</evidence>
<keyword evidence="3 10" id="KW-0732">Signal</keyword>
<dbReference type="Pfam" id="PF21376">
    <property type="entry name" value="TOR1A_C"/>
    <property type="match status" value="1"/>
</dbReference>
<evidence type="ECO:0000256" key="4">
    <source>
        <dbReference type="ARBA" id="ARBA00022741"/>
    </source>
</evidence>
<keyword evidence="7" id="KW-0325">Glycoprotein</keyword>
<keyword evidence="4 9" id="KW-0547">Nucleotide-binding</keyword>
<dbReference type="Pfam" id="PF06309">
    <property type="entry name" value="Torsin"/>
    <property type="match status" value="1"/>
</dbReference>
<dbReference type="AlphaFoldDB" id="A0A2B4SBU2"/>
<keyword evidence="5 8" id="KW-0256">Endoplasmic reticulum</keyword>
<evidence type="ECO:0000256" key="3">
    <source>
        <dbReference type="ARBA" id="ARBA00022729"/>
    </source>
</evidence>
<dbReference type="PANTHER" id="PTHR10760:SF2">
    <property type="entry name" value="LD13476P-RELATED"/>
    <property type="match status" value="1"/>
</dbReference>
<keyword evidence="6 9" id="KW-0067">ATP-binding</keyword>
<gene>
    <name evidence="12" type="primary">Tor1b</name>
    <name evidence="12" type="ORF">AWC38_SpisGene8816</name>
</gene>
<dbReference type="Proteomes" id="UP000225706">
    <property type="component" value="Unassembled WGS sequence"/>
</dbReference>
<feature type="signal peptide" evidence="10">
    <location>
        <begin position="1"/>
        <end position="21"/>
    </location>
</feature>
<dbReference type="InterPro" id="IPR001270">
    <property type="entry name" value="ClpA/B"/>
</dbReference>
<dbReference type="InterPro" id="IPR010448">
    <property type="entry name" value="Torsin"/>
</dbReference>
<evidence type="ECO:0000256" key="8">
    <source>
        <dbReference type="PIRNR" id="PIRNR038079"/>
    </source>
</evidence>
<evidence type="ECO:0000256" key="5">
    <source>
        <dbReference type="ARBA" id="ARBA00022824"/>
    </source>
</evidence>
<dbReference type="InterPro" id="IPR027417">
    <property type="entry name" value="P-loop_NTPase"/>
</dbReference>
<dbReference type="PIRSF" id="PIRSF038079">
    <property type="entry name" value="Torsin_2A"/>
    <property type="match status" value="1"/>
</dbReference>
<reference evidence="13" key="1">
    <citation type="journal article" date="2017" name="bioRxiv">
        <title>Comparative analysis of the genomes of Stylophora pistillata and Acropora digitifera provides evidence for extensive differences between species of corals.</title>
        <authorList>
            <person name="Voolstra C.R."/>
            <person name="Li Y."/>
            <person name="Liew Y.J."/>
            <person name="Baumgarten S."/>
            <person name="Zoccola D."/>
            <person name="Flot J.-F."/>
            <person name="Tambutte S."/>
            <person name="Allemand D."/>
            <person name="Aranda M."/>
        </authorList>
    </citation>
    <scope>NUCLEOTIDE SEQUENCE [LARGE SCALE GENOMIC DNA]</scope>
</reference>
<keyword evidence="13" id="KW-1185">Reference proteome</keyword>
<evidence type="ECO:0000256" key="7">
    <source>
        <dbReference type="ARBA" id="ARBA00023180"/>
    </source>
</evidence>
<dbReference type="InterPro" id="IPR017378">
    <property type="entry name" value="Torsin_1/2"/>
</dbReference>
<dbReference type="GO" id="GO:0005788">
    <property type="term" value="C:endoplasmic reticulum lumen"/>
    <property type="evidence" value="ECO:0007669"/>
    <property type="project" value="UniProtKB-SubCell"/>
</dbReference>
<dbReference type="GO" id="GO:0005524">
    <property type="term" value="F:ATP binding"/>
    <property type="evidence" value="ECO:0007669"/>
    <property type="project" value="UniProtKB-KW"/>
</dbReference>
<evidence type="ECO:0000313" key="12">
    <source>
        <dbReference type="EMBL" id="PFX26503.1"/>
    </source>
</evidence>
<comment type="similarity">
    <text evidence="2 8">Belongs to the ClpA/ClpB family. Torsin subfamily.</text>
</comment>
<evidence type="ECO:0000313" key="13">
    <source>
        <dbReference type="Proteomes" id="UP000225706"/>
    </source>
</evidence>
<comment type="subcellular location">
    <subcellularLocation>
        <location evidence="1 8">Endoplasmic reticulum lumen</location>
    </subcellularLocation>
</comment>
<sequence length="354" mass="40057">MERKERLVLLVIILCAPQIHAPPIEDIAVVASVGVAIIAGIVSLPNLYCHFTECCEDKNSADIAGLQTALRWRVFGQHLVSETVLKALVGHLNDEAPNKALAISFNGWTGSGKNFVSKIIAEHIFKKGMKSNYVHLIIATHHYPHQSDVEIYKRQLRDLVERSVSKCPRSMFIFDEMDKMPLGLVDVLKPYLDYHPPGAGKIDFRQSIFIFLSNTGGDLINAAVIKHWKDGKKREDIKIKEMDEVIKQGEFDDKGGFWHSSLIEKHLIDYFIPFLPLERSHIKLCAEAELRRKGHPVSELIFNKVADELSYFPKDLEVFSQSGCKKISSKVDYVMGRMRTMEISIFIALSDRPG</sequence>